<protein>
    <submittedName>
        <fullName evidence="4">3-oxoacyl-ACP reductase FabG</fullName>
    </submittedName>
</protein>
<dbReference type="Gene3D" id="3.40.50.720">
    <property type="entry name" value="NAD(P)-binding Rossmann-like Domain"/>
    <property type="match status" value="1"/>
</dbReference>
<dbReference type="SMART" id="SM00822">
    <property type="entry name" value="PKS_KR"/>
    <property type="match status" value="1"/>
</dbReference>
<dbReference type="NCBIfam" id="NF009466">
    <property type="entry name" value="PRK12826.1-2"/>
    <property type="match status" value="1"/>
</dbReference>
<dbReference type="PANTHER" id="PTHR42879:SF2">
    <property type="entry name" value="3-OXOACYL-[ACYL-CARRIER-PROTEIN] REDUCTASE FABG"/>
    <property type="match status" value="1"/>
</dbReference>
<dbReference type="InterPro" id="IPR057326">
    <property type="entry name" value="KR_dom"/>
</dbReference>
<keyword evidence="2" id="KW-0753">Steroid metabolism</keyword>
<keyword evidence="5" id="KW-1185">Reference proteome</keyword>
<evidence type="ECO:0000259" key="3">
    <source>
        <dbReference type="SMART" id="SM00822"/>
    </source>
</evidence>
<organism evidence="4 5">
    <name type="scientific">Gallibacter intestinalis</name>
    <dbReference type="NCBI Taxonomy" id="2779356"/>
    <lineage>
        <taxon>Bacteria</taxon>
        <taxon>Bacillati</taxon>
        <taxon>Bacillota</taxon>
        <taxon>Clostridia</taxon>
        <taxon>Eubacteriales</taxon>
        <taxon>Eubacteriaceae</taxon>
        <taxon>Gallibacter</taxon>
    </lineage>
</organism>
<name>A0ABR9QYX8_9FIRM</name>
<dbReference type="InterPro" id="IPR002347">
    <property type="entry name" value="SDR_fam"/>
</dbReference>
<proteinExistence type="inferred from homology"/>
<reference evidence="4 5" key="1">
    <citation type="submission" date="2020-10" db="EMBL/GenBank/DDBJ databases">
        <title>ChiBAC.</title>
        <authorList>
            <person name="Zenner C."/>
            <person name="Hitch T.C.A."/>
            <person name="Clavel T."/>
        </authorList>
    </citation>
    <scope>NUCLEOTIDE SEQUENCE [LARGE SCALE GENOMIC DNA]</scope>
    <source>
        <strain evidence="4 5">DSM 108706</strain>
    </source>
</reference>
<evidence type="ECO:0000313" key="4">
    <source>
        <dbReference type="EMBL" id="MBE5036096.1"/>
    </source>
</evidence>
<feature type="domain" description="Ketoreductase" evidence="3">
    <location>
        <begin position="7"/>
        <end position="189"/>
    </location>
</feature>
<keyword evidence="2" id="KW-0443">Lipid metabolism</keyword>
<dbReference type="SUPFAM" id="SSF51735">
    <property type="entry name" value="NAD(P)-binding Rossmann-fold domains"/>
    <property type="match status" value="1"/>
</dbReference>
<sequence>MKSLIGKTALVTGASGGIGKYIAEELALRGAKVALHYNSSEKAAEAIRNQIRANGGEAEIFCCDIRSNSAVRDMIKEIEEAFGGIDILVNNAGVALDARIHKMPEEYFDNTMAINVKGTWNTMQHVLPMMMEKKEGAIINISSVSGIAGNIGQSAYSGSKAAVIGMTKTVAKEAAAYSIRVNAVAPGFIEVGMSSQISDKLREMLVQQIPMKRQGKGEEVAKTVAFLASDDAGYITGQVIEVNGGMNM</sequence>
<evidence type="ECO:0000256" key="2">
    <source>
        <dbReference type="ARBA" id="ARBA00023221"/>
    </source>
</evidence>
<gene>
    <name evidence="4" type="ORF">INF20_07405</name>
</gene>
<dbReference type="InterPro" id="IPR036291">
    <property type="entry name" value="NAD(P)-bd_dom_sf"/>
</dbReference>
<comment type="similarity">
    <text evidence="1">Belongs to the short-chain dehydrogenases/reductases (SDR) family.</text>
</comment>
<dbReference type="PRINTS" id="PR00081">
    <property type="entry name" value="GDHRDH"/>
</dbReference>
<dbReference type="Proteomes" id="UP001516588">
    <property type="component" value="Unassembled WGS sequence"/>
</dbReference>
<dbReference type="InterPro" id="IPR050259">
    <property type="entry name" value="SDR"/>
</dbReference>
<accession>A0ABR9QYX8</accession>
<evidence type="ECO:0000256" key="1">
    <source>
        <dbReference type="ARBA" id="ARBA00006484"/>
    </source>
</evidence>
<dbReference type="RefSeq" id="WP_226385742.1">
    <property type="nucleotide sequence ID" value="NZ_JADCKA010000015.1"/>
</dbReference>
<comment type="caution">
    <text evidence="4">The sequence shown here is derived from an EMBL/GenBank/DDBJ whole genome shotgun (WGS) entry which is preliminary data.</text>
</comment>
<dbReference type="InterPro" id="IPR020904">
    <property type="entry name" value="Sc_DH/Rdtase_CS"/>
</dbReference>
<dbReference type="Pfam" id="PF13561">
    <property type="entry name" value="adh_short_C2"/>
    <property type="match status" value="1"/>
</dbReference>
<dbReference type="PROSITE" id="PS00061">
    <property type="entry name" value="ADH_SHORT"/>
    <property type="match status" value="1"/>
</dbReference>
<dbReference type="PANTHER" id="PTHR42879">
    <property type="entry name" value="3-OXOACYL-(ACYL-CARRIER-PROTEIN) REDUCTASE"/>
    <property type="match status" value="1"/>
</dbReference>
<evidence type="ECO:0000313" key="5">
    <source>
        <dbReference type="Proteomes" id="UP001516588"/>
    </source>
</evidence>
<dbReference type="PRINTS" id="PR00080">
    <property type="entry name" value="SDRFAMILY"/>
</dbReference>
<dbReference type="EMBL" id="JADCKA010000015">
    <property type="protein sequence ID" value="MBE5036096.1"/>
    <property type="molecule type" value="Genomic_DNA"/>
</dbReference>
<dbReference type="NCBIfam" id="NF005559">
    <property type="entry name" value="PRK07231.1"/>
    <property type="match status" value="1"/>
</dbReference>